<organism evidence="2 3">
    <name type="scientific">Labedaea rhizosphaerae</name>
    <dbReference type="NCBI Taxonomy" id="598644"/>
    <lineage>
        <taxon>Bacteria</taxon>
        <taxon>Bacillati</taxon>
        <taxon>Actinomycetota</taxon>
        <taxon>Actinomycetes</taxon>
        <taxon>Pseudonocardiales</taxon>
        <taxon>Pseudonocardiaceae</taxon>
        <taxon>Labedaea</taxon>
    </lineage>
</organism>
<comment type="caution">
    <text evidence="2">The sequence shown here is derived from an EMBL/GenBank/DDBJ whole genome shotgun (WGS) entry which is preliminary data.</text>
</comment>
<dbReference type="Gene3D" id="3.40.50.10140">
    <property type="entry name" value="Toll/interleukin-1 receptor homology (TIR) domain"/>
    <property type="match status" value="1"/>
</dbReference>
<dbReference type="InterPro" id="IPR035897">
    <property type="entry name" value="Toll_tir_struct_dom_sf"/>
</dbReference>
<dbReference type="SMART" id="SM00255">
    <property type="entry name" value="TIR"/>
    <property type="match status" value="1"/>
</dbReference>
<feature type="domain" description="TIR" evidence="1">
    <location>
        <begin position="8"/>
        <end position="139"/>
    </location>
</feature>
<name>A0A4R6SB86_LABRH</name>
<keyword evidence="3" id="KW-1185">Reference proteome</keyword>
<accession>A0A4R6SB86</accession>
<proteinExistence type="predicted"/>
<evidence type="ECO:0000259" key="1">
    <source>
        <dbReference type="PROSITE" id="PS50104"/>
    </source>
</evidence>
<evidence type="ECO:0000313" key="3">
    <source>
        <dbReference type="Proteomes" id="UP000295444"/>
    </source>
</evidence>
<sequence length="370" mass="40747">MPAMSAEPPIKCFISYARADDTVMRFVDQFAAQLAHFAFADRNRQVEPFIDHESVGWGEEWTPRIQASLAQAAVFMPIVTRQYFDRQACRDELLTYHNEAKGLGVQSLVLPVVVLGHSYLTEENADPAARIIADRQYRDFREAWIEGPNSPVWRRELVRLANDLVTVVENAERTLASMPNGTGAVCLPDDRPGSIELGEATERMVAEAGPIAMRINATMEHLGQVLTERSAGLAHLEGDQARQAIRDTAAAIEPLGREFESGAAELQQVVFETDAVFRGYVAHLLETGTAAEIEEARSSLAEARGELDSLQEVQEAVALFLEQLRPLELASAPMRLAFRPLRTGAGSIATAVGLIRRWPDMLSETAAPAR</sequence>
<dbReference type="OrthoDB" id="9147462at2"/>
<dbReference type="GO" id="GO:0007165">
    <property type="term" value="P:signal transduction"/>
    <property type="evidence" value="ECO:0007669"/>
    <property type="project" value="InterPro"/>
</dbReference>
<dbReference type="AlphaFoldDB" id="A0A4R6SB86"/>
<dbReference type="EMBL" id="SNXZ01000003">
    <property type="protein sequence ID" value="TDP97171.1"/>
    <property type="molecule type" value="Genomic_DNA"/>
</dbReference>
<protein>
    <submittedName>
        <fullName evidence="2">TIR domain-containing protein</fullName>
    </submittedName>
</protein>
<dbReference type="Pfam" id="PF13676">
    <property type="entry name" value="TIR_2"/>
    <property type="match status" value="1"/>
</dbReference>
<evidence type="ECO:0000313" key="2">
    <source>
        <dbReference type="EMBL" id="TDP97171.1"/>
    </source>
</evidence>
<dbReference type="PROSITE" id="PS50104">
    <property type="entry name" value="TIR"/>
    <property type="match status" value="1"/>
</dbReference>
<dbReference type="SUPFAM" id="SSF52200">
    <property type="entry name" value="Toll/Interleukin receptor TIR domain"/>
    <property type="match status" value="1"/>
</dbReference>
<reference evidence="2 3" key="1">
    <citation type="submission" date="2019-03" db="EMBL/GenBank/DDBJ databases">
        <title>Genomic Encyclopedia of Type Strains, Phase IV (KMG-IV): sequencing the most valuable type-strain genomes for metagenomic binning, comparative biology and taxonomic classification.</title>
        <authorList>
            <person name="Goeker M."/>
        </authorList>
    </citation>
    <scope>NUCLEOTIDE SEQUENCE [LARGE SCALE GENOMIC DNA]</scope>
    <source>
        <strain evidence="2 3">DSM 45361</strain>
    </source>
</reference>
<dbReference type="InterPro" id="IPR000157">
    <property type="entry name" value="TIR_dom"/>
</dbReference>
<dbReference type="Proteomes" id="UP000295444">
    <property type="component" value="Unassembled WGS sequence"/>
</dbReference>
<gene>
    <name evidence="2" type="ORF">EV186_103132</name>
</gene>